<organism evidence="10 11">
    <name type="scientific">Acer saccharum</name>
    <name type="common">Sugar maple</name>
    <dbReference type="NCBI Taxonomy" id="4024"/>
    <lineage>
        <taxon>Eukaryota</taxon>
        <taxon>Viridiplantae</taxon>
        <taxon>Streptophyta</taxon>
        <taxon>Embryophyta</taxon>
        <taxon>Tracheophyta</taxon>
        <taxon>Spermatophyta</taxon>
        <taxon>Magnoliopsida</taxon>
        <taxon>eudicotyledons</taxon>
        <taxon>Gunneridae</taxon>
        <taxon>Pentapetalae</taxon>
        <taxon>rosids</taxon>
        <taxon>malvids</taxon>
        <taxon>Sapindales</taxon>
        <taxon>Sapindaceae</taxon>
        <taxon>Hippocastanoideae</taxon>
        <taxon>Acereae</taxon>
        <taxon>Acer</taxon>
    </lineage>
</organism>
<evidence type="ECO:0000256" key="4">
    <source>
        <dbReference type="ARBA" id="ARBA00022821"/>
    </source>
</evidence>
<evidence type="ECO:0000256" key="3">
    <source>
        <dbReference type="ARBA" id="ARBA00022692"/>
    </source>
</evidence>
<dbReference type="AlphaFoldDB" id="A0AA39VGB7"/>
<keyword evidence="6 9" id="KW-0472">Membrane</keyword>
<comment type="caution">
    <text evidence="10">The sequence shown here is derived from an EMBL/GenBank/DDBJ whole genome shotgun (WGS) entry which is preliminary data.</text>
</comment>
<feature type="region of interest" description="Disordered" evidence="8">
    <location>
        <begin position="186"/>
        <end position="211"/>
    </location>
</feature>
<comment type="subcellular location">
    <subcellularLocation>
        <location evidence="1">Membrane</location>
        <topology evidence="1">Multi-pass membrane protein</topology>
    </subcellularLocation>
</comment>
<evidence type="ECO:0000256" key="8">
    <source>
        <dbReference type="SAM" id="MobiDB-lite"/>
    </source>
</evidence>
<feature type="compositionally biased region" description="Polar residues" evidence="8">
    <location>
        <begin position="194"/>
        <end position="210"/>
    </location>
</feature>
<keyword evidence="11" id="KW-1185">Reference proteome</keyword>
<dbReference type="InterPro" id="IPR004326">
    <property type="entry name" value="Mlo"/>
</dbReference>
<evidence type="ECO:0000313" key="10">
    <source>
        <dbReference type="EMBL" id="KAK0577618.1"/>
    </source>
</evidence>
<evidence type="ECO:0000256" key="7">
    <source>
        <dbReference type="ARBA" id="ARBA00023265"/>
    </source>
</evidence>
<feature type="transmembrane region" description="Helical" evidence="9">
    <location>
        <begin position="61"/>
        <end position="82"/>
    </location>
</feature>
<evidence type="ECO:0000256" key="2">
    <source>
        <dbReference type="ARBA" id="ARBA00006574"/>
    </source>
</evidence>
<dbReference type="Proteomes" id="UP001168877">
    <property type="component" value="Unassembled WGS sequence"/>
</dbReference>
<feature type="region of interest" description="Disordered" evidence="8">
    <location>
        <begin position="227"/>
        <end position="249"/>
    </location>
</feature>
<proteinExistence type="inferred from homology"/>
<gene>
    <name evidence="10" type="ORF">LWI29_035833</name>
</gene>
<dbReference type="PANTHER" id="PTHR31942">
    <property type="entry name" value="MLO-LIKE PROTEIN 1"/>
    <property type="match status" value="1"/>
</dbReference>
<keyword evidence="4" id="KW-0611">Plant defense</keyword>
<comment type="similarity">
    <text evidence="2">Belongs to the MLO family.</text>
</comment>
<dbReference type="GO" id="GO:0016020">
    <property type="term" value="C:membrane"/>
    <property type="evidence" value="ECO:0007669"/>
    <property type="project" value="UniProtKB-SubCell"/>
</dbReference>
<feature type="compositionally biased region" description="Polar residues" evidence="8">
    <location>
        <begin position="236"/>
        <end position="249"/>
    </location>
</feature>
<evidence type="ECO:0000313" key="11">
    <source>
        <dbReference type="Proteomes" id="UP001168877"/>
    </source>
</evidence>
<evidence type="ECO:0000256" key="5">
    <source>
        <dbReference type="ARBA" id="ARBA00022989"/>
    </source>
</evidence>
<evidence type="ECO:0000256" key="9">
    <source>
        <dbReference type="SAM" id="Phobius"/>
    </source>
</evidence>
<reference evidence="10" key="2">
    <citation type="submission" date="2023-06" db="EMBL/GenBank/DDBJ databases">
        <authorList>
            <person name="Swenson N.G."/>
            <person name="Wegrzyn J.L."/>
            <person name="Mcevoy S.L."/>
        </authorList>
    </citation>
    <scope>NUCLEOTIDE SEQUENCE</scope>
    <source>
        <strain evidence="10">NS2018</strain>
        <tissue evidence="10">Leaf</tissue>
    </source>
</reference>
<sequence length="249" mass="28611">MLPCLKEEKNKKLKHDLFEDRADYFRRLLSDERRILAGDNTGPGCKEGYLPLISLNGLHQLHIFIFFLAVFHVMYSAITMLLGKLKVSVQDPVPDQLEFGCFRLPSFSLRMQIRGWKQWEQEIVTDNEMMNDPRSFRLTHQTSFVKNHTSYWMRNPFSFYAMGSTMKRSIFDDQTSKALRQWQNKALRKRNQRSPDSASTISLGGVTNSPDVEVVTMPKQTANIMASVDNGDQRNAAPSGQQQLDLLSS</sequence>
<evidence type="ECO:0000256" key="1">
    <source>
        <dbReference type="ARBA" id="ARBA00004141"/>
    </source>
</evidence>
<keyword evidence="7" id="KW-0568">Pathogenesis-related protein</keyword>
<accession>A0AA39VGB7</accession>
<reference evidence="10" key="1">
    <citation type="journal article" date="2022" name="Plant J.">
        <title>Strategies of tolerance reflected in two North American maple genomes.</title>
        <authorList>
            <person name="McEvoy S.L."/>
            <person name="Sezen U.U."/>
            <person name="Trouern-Trend A."/>
            <person name="McMahon S.M."/>
            <person name="Schaberg P.G."/>
            <person name="Yang J."/>
            <person name="Wegrzyn J.L."/>
            <person name="Swenson N.G."/>
        </authorList>
    </citation>
    <scope>NUCLEOTIDE SEQUENCE</scope>
    <source>
        <strain evidence="10">NS2018</strain>
    </source>
</reference>
<dbReference type="Pfam" id="PF03094">
    <property type="entry name" value="Mlo"/>
    <property type="match status" value="3"/>
</dbReference>
<dbReference type="PANTHER" id="PTHR31942:SF53">
    <property type="entry name" value="MLO-LIKE PROTEIN 5-RELATED"/>
    <property type="match status" value="1"/>
</dbReference>
<evidence type="ECO:0000256" key="6">
    <source>
        <dbReference type="ARBA" id="ARBA00023136"/>
    </source>
</evidence>
<dbReference type="EMBL" id="JAUESC010000386">
    <property type="protein sequence ID" value="KAK0577618.1"/>
    <property type="molecule type" value="Genomic_DNA"/>
</dbReference>
<protein>
    <submittedName>
        <fullName evidence="10">Uncharacterized protein</fullName>
    </submittedName>
</protein>
<keyword evidence="5 9" id="KW-1133">Transmembrane helix</keyword>
<name>A0AA39VGB7_ACESA</name>
<keyword evidence="3 9" id="KW-0812">Transmembrane</keyword>
<dbReference type="GO" id="GO:0006952">
    <property type="term" value="P:defense response"/>
    <property type="evidence" value="ECO:0007669"/>
    <property type="project" value="UniProtKB-KW"/>
</dbReference>